<feature type="domain" description="BTB" evidence="2">
    <location>
        <begin position="35"/>
        <end position="92"/>
    </location>
</feature>
<dbReference type="PANTHER" id="PTHR24410">
    <property type="entry name" value="HL07962P-RELATED"/>
    <property type="match status" value="1"/>
</dbReference>
<dbReference type="InterPro" id="IPR051481">
    <property type="entry name" value="BTB-POZ/Galectin-3-binding"/>
</dbReference>
<organism evidence="3">
    <name type="scientific">Spongospora subterranea</name>
    <dbReference type="NCBI Taxonomy" id="70186"/>
    <lineage>
        <taxon>Eukaryota</taxon>
        <taxon>Sar</taxon>
        <taxon>Rhizaria</taxon>
        <taxon>Endomyxa</taxon>
        <taxon>Phytomyxea</taxon>
        <taxon>Plasmodiophorida</taxon>
        <taxon>Plasmodiophoridae</taxon>
        <taxon>Spongospora</taxon>
    </lineage>
</organism>
<sequence length="387" mass="44234">MSRRSEIQPSPVTSVHFHSDCGTELGAFVNNPYLHDLTILCGNQAFFAHTDILRARCETLHNMFNQSPTNVMEIETDPAVILHLLKYLYTDRFPDISVPAEVIELLRLAKQLALQDLIINLKLRFHDVIRDRDSADRRSPQRDSETFEGEGESDSFTITRQTKQYVEPFLTASRFDGKVTVVVGQYKFRRQSAVLLAARSTWFAEHIDSVDGTVDASFIPVMQVALLLRFLRMEGYETIESFSMAMETMHWSWVMGAHSLQSWVEHVVVTRYLNCTNVCQIWSSPSCSEYLSERCMQFFQDNFMDCATSSGFLNLRPELMKAALNGGHIDADTISMMAALRRWAHINAAHPNESEQVLSTLLPPNTMFNMINRMTILGVNRRPITMY</sequence>
<dbReference type="InterPro" id="IPR000210">
    <property type="entry name" value="BTB/POZ_dom"/>
</dbReference>
<dbReference type="AlphaFoldDB" id="A0A0H5R736"/>
<dbReference type="PANTHER" id="PTHR24410:SF23">
    <property type="entry name" value="BTB DOMAIN-CONTAINING PROTEIN-RELATED"/>
    <property type="match status" value="1"/>
</dbReference>
<evidence type="ECO:0000259" key="2">
    <source>
        <dbReference type="PROSITE" id="PS50097"/>
    </source>
</evidence>
<dbReference type="CDD" id="cd14733">
    <property type="entry name" value="BACK"/>
    <property type="match status" value="1"/>
</dbReference>
<dbReference type="CDD" id="cd18186">
    <property type="entry name" value="BTB_POZ_ZBTB_KLHL-like"/>
    <property type="match status" value="1"/>
</dbReference>
<dbReference type="SUPFAM" id="SSF54695">
    <property type="entry name" value="POZ domain"/>
    <property type="match status" value="1"/>
</dbReference>
<dbReference type="EMBL" id="HACM01010969">
    <property type="protein sequence ID" value="CRZ11411.1"/>
    <property type="molecule type" value="Transcribed_RNA"/>
</dbReference>
<dbReference type="Gene3D" id="3.30.710.10">
    <property type="entry name" value="Potassium Channel Kv1.1, Chain A"/>
    <property type="match status" value="2"/>
</dbReference>
<reference evidence="3" key="1">
    <citation type="submission" date="2015-04" db="EMBL/GenBank/DDBJ databases">
        <title>The genome sequence of the plant pathogenic Rhizarian Plasmodiophora brassicae reveals insights in its biotrophic life cycle and the origin of chitin synthesis.</title>
        <authorList>
            <person name="Schwelm A."/>
            <person name="Fogelqvist J."/>
            <person name="Knaust A."/>
            <person name="Julke S."/>
            <person name="Lilja T."/>
            <person name="Dhandapani V."/>
            <person name="Bonilla-Rosso G."/>
            <person name="Karlsson M."/>
            <person name="Shevchenko A."/>
            <person name="Choi S.R."/>
            <person name="Kim H.G."/>
            <person name="Park J.Y."/>
            <person name="Lim Y.P."/>
            <person name="Ludwig-Muller J."/>
            <person name="Dixelius C."/>
        </authorList>
    </citation>
    <scope>NUCLEOTIDE SEQUENCE</scope>
    <source>
        <tissue evidence="3">Potato root galls</tissue>
    </source>
</reference>
<dbReference type="EMBL" id="HACM01009486">
    <property type="protein sequence ID" value="CRZ09928.1"/>
    <property type="molecule type" value="Transcribed_RNA"/>
</dbReference>
<feature type="compositionally biased region" description="Basic and acidic residues" evidence="1">
    <location>
        <begin position="134"/>
        <end position="145"/>
    </location>
</feature>
<accession>A0A0H5R736</accession>
<proteinExistence type="predicted"/>
<dbReference type="InterPro" id="IPR011333">
    <property type="entry name" value="SKP1/BTB/POZ_sf"/>
</dbReference>
<evidence type="ECO:0000313" key="3">
    <source>
        <dbReference type="EMBL" id="CRZ09928.1"/>
    </source>
</evidence>
<dbReference type="Pfam" id="PF00651">
    <property type="entry name" value="BTB"/>
    <property type="match status" value="1"/>
</dbReference>
<protein>
    <recommendedName>
        <fullName evidence="2">BTB domain-containing protein</fullName>
    </recommendedName>
</protein>
<name>A0A0H5R736_9EUKA</name>
<dbReference type="SMART" id="SM00225">
    <property type="entry name" value="BTB"/>
    <property type="match status" value="1"/>
</dbReference>
<evidence type="ECO:0000256" key="1">
    <source>
        <dbReference type="SAM" id="MobiDB-lite"/>
    </source>
</evidence>
<feature type="region of interest" description="Disordered" evidence="1">
    <location>
        <begin position="134"/>
        <end position="154"/>
    </location>
</feature>
<dbReference type="PROSITE" id="PS50097">
    <property type="entry name" value="BTB"/>
    <property type="match status" value="1"/>
</dbReference>